<evidence type="ECO:0000256" key="1">
    <source>
        <dbReference type="SAM" id="Phobius"/>
    </source>
</evidence>
<keyword evidence="1" id="KW-0472">Membrane</keyword>
<name>A0A212SBR8_RHOAC</name>
<proteinExistence type="predicted"/>
<dbReference type="Proteomes" id="UP000198418">
    <property type="component" value="Unassembled WGS sequence"/>
</dbReference>
<keyword evidence="1" id="KW-1133">Transmembrane helix</keyword>
<dbReference type="EMBL" id="FYDG01000023">
    <property type="protein sequence ID" value="SNB82875.1"/>
    <property type="molecule type" value="Genomic_DNA"/>
</dbReference>
<keyword evidence="1" id="KW-0812">Transmembrane</keyword>
<dbReference type="AlphaFoldDB" id="A0A212SBR8"/>
<evidence type="ECO:0000313" key="3">
    <source>
        <dbReference type="Proteomes" id="UP000198418"/>
    </source>
</evidence>
<organism evidence="2 3">
    <name type="scientific">Rhodoblastus acidophilus</name>
    <name type="common">Rhodopseudomonas acidophila</name>
    <dbReference type="NCBI Taxonomy" id="1074"/>
    <lineage>
        <taxon>Bacteria</taxon>
        <taxon>Pseudomonadati</taxon>
        <taxon>Pseudomonadota</taxon>
        <taxon>Alphaproteobacteria</taxon>
        <taxon>Hyphomicrobiales</taxon>
        <taxon>Rhodoblastaceae</taxon>
        <taxon>Rhodoblastus</taxon>
    </lineage>
</organism>
<protein>
    <submittedName>
        <fullName evidence="2">Uncharacterized protein</fullName>
    </submittedName>
</protein>
<feature type="transmembrane region" description="Helical" evidence="1">
    <location>
        <begin position="34"/>
        <end position="57"/>
    </location>
</feature>
<keyword evidence="3" id="KW-1185">Reference proteome</keyword>
<sequence>MSDKRIVDHVNDMYLAVWDLTGATVGDCLTVIDLVALVVLFPTTTIGWILFFCVFAIDRAFDFIQRKNLSYWNVNAEWFRSMSGLRYVMIALAIVDGLSRGRLEFVIGCVLTQYLFCCRVRERDPDRFKKRKLASNLA</sequence>
<evidence type="ECO:0000313" key="2">
    <source>
        <dbReference type="EMBL" id="SNB82875.1"/>
    </source>
</evidence>
<reference evidence="3" key="1">
    <citation type="submission" date="2017-06" db="EMBL/GenBank/DDBJ databases">
        <authorList>
            <person name="Varghese N."/>
            <person name="Submissions S."/>
        </authorList>
    </citation>
    <scope>NUCLEOTIDE SEQUENCE [LARGE SCALE GENOMIC DNA]</scope>
    <source>
        <strain evidence="3">DSM 137</strain>
    </source>
</reference>
<gene>
    <name evidence="2" type="ORF">SAMN06265338_1238</name>
</gene>
<accession>A0A212SBR8</accession>